<evidence type="ECO:0000313" key="5">
    <source>
        <dbReference type="Proteomes" id="UP000753724"/>
    </source>
</evidence>
<evidence type="ECO:0000256" key="1">
    <source>
        <dbReference type="SAM" id="Coils"/>
    </source>
</evidence>
<sequence length="825" mass="88992">MPTTQPAADSILLTPAVLAHGAPPPDPHTPPTEAVIGLDRPDPGSDALVHETAHGATDNAAFDLYADIVEVFPAEARGRTIDRVAPWIAGVLALSWTGACVWAAMSGAMAATPAAIIAALAQWSGPLVVIALGWMLVLRSAPAEARRYVDMSHLLRQESAELESRLVAMNGLIGRARAALSAQAADLEVLATKAGDNLGNHSQALVGMITSAEEKAARVSTHSATATEQLQLLRETLPDVARSASDVTTQISGAGQVALSHLQDMIKGLNRLNDFGQACDRQVTMLRDRLDTTLSALTTRATQIDEQIEGAMEALEARSRGFAMDLEKHDTDAREAIRRRAAALTAEIAATRDKLDSEEAQSLTSLRARLNALRDETATIARALREGEASAMADLRQTTSRLTAEVESIDSDLSSRQNSRIEQARQLTTLVEASTSRLIQMEARLEGIVNADQSLSTALDGRLDALERRLSETDRHIEKLTEASVRLLELIRSSADTSREQLPKALEAGETRLEGFREKVAILSAEIEVTRGKGEALAGHLGEAQTNLTQSIRQIDQLHGDIDDRMHNQGRLLTAMGSTLHALALDADSLSARAKGELQTALDTLTGALSHAVQQIETEGAARLHALSTQVGADSGDIIAREIESQLHRLHNDIQRVAHQAAEISHDAVVQLCRNIASADNQVEHLERRVADARARAEDEIDSDLGRRLTELTEAMHTSAIDITRALSKDVADTAWAAYLKGDRGIFARRSVRLLDSGEARAVLALYESDEAFSEGVNRYIHDFEAMLRQLLATRDGNALSITVLSSDVGKLYVALAQAIERLRS</sequence>
<dbReference type="EMBL" id="JAAAPO010000002">
    <property type="protein sequence ID" value="NBC36116.1"/>
    <property type="molecule type" value="Genomic_DNA"/>
</dbReference>
<dbReference type="RefSeq" id="WP_161717365.1">
    <property type="nucleotide sequence ID" value="NZ_JAAAPO010000002.1"/>
</dbReference>
<feature type="transmembrane region" description="Helical" evidence="3">
    <location>
        <begin position="84"/>
        <end position="105"/>
    </location>
</feature>
<gene>
    <name evidence="4" type="ORF">GTZ99_06035</name>
</gene>
<comment type="caution">
    <text evidence="4">The sequence shown here is derived from an EMBL/GenBank/DDBJ whole genome shotgun (WGS) entry which is preliminary data.</text>
</comment>
<keyword evidence="3" id="KW-0812">Transmembrane</keyword>
<keyword evidence="3" id="KW-0472">Membrane</keyword>
<keyword evidence="1" id="KW-0175">Coiled coil</keyword>
<feature type="coiled-coil region" evidence="1">
    <location>
        <begin position="334"/>
        <end position="361"/>
    </location>
</feature>
<keyword evidence="5" id="KW-1185">Reference proteome</keyword>
<feature type="transmembrane region" description="Helical" evidence="3">
    <location>
        <begin position="111"/>
        <end position="137"/>
    </location>
</feature>
<name>A0ABW9XC49_9SPHN</name>
<proteinExistence type="predicted"/>
<protein>
    <recommendedName>
        <fullName evidence="6">ATPase</fullName>
    </recommendedName>
</protein>
<evidence type="ECO:0000256" key="2">
    <source>
        <dbReference type="SAM" id="MobiDB-lite"/>
    </source>
</evidence>
<feature type="region of interest" description="Disordered" evidence="2">
    <location>
        <begin position="18"/>
        <end position="39"/>
    </location>
</feature>
<accession>A0ABW9XC49</accession>
<reference evidence="5" key="1">
    <citation type="submission" date="2020-01" db="EMBL/GenBank/DDBJ databases">
        <title>Sphingomonas sp. strain CSW-10.</title>
        <authorList>
            <person name="Chen W.-M."/>
        </authorList>
    </citation>
    <scope>NUCLEOTIDE SEQUENCE [LARGE SCALE GENOMIC DNA]</scope>
    <source>
        <strain evidence="5">FSY-8</strain>
    </source>
</reference>
<keyword evidence="3" id="KW-1133">Transmembrane helix</keyword>
<evidence type="ECO:0008006" key="6">
    <source>
        <dbReference type="Google" id="ProtNLM"/>
    </source>
</evidence>
<dbReference type="Proteomes" id="UP000753724">
    <property type="component" value="Unassembled WGS sequence"/>
</dbReference>
<evidence type="ECO:0000313" key="4">
    <source>
        <dbReference type="EMBL" id="NBC36116.1"/>
    </source>
</evidence>
<evidence type="ECO:0000256" key="3">
    <source>
        <dbReference type="SAM" id="Phobius"/>
    </source>
</evidence>
<feature type="coiled-coil region" evidence="1">
    <location>
        <begin position="640"/>
        <end position="703"/>
    </location>
</feature>
<organism evidence="4 5">
    <name type="scientific">Novosphingobium ovatum</name>
    <dbReference type="NCBI Taxonomy" id="1908523"/>
    <lineage>
        <taxon>Bacteria</taxon>
        <taxon>Pseudomonadati</taxon>
        <taxon>Pseudomonadota</taxon>
        <taxon>Alphaproteobacteria</taxon>
        <taxon>Sphingomonadales</taxon>
        <taxon>Sphingomonadaceae</taxon>
        <taxon>Novosphingobium</taxon>
    </lineage>
</organism>